<sequence>MANPRSESSRLSEVVWFGLALVVLGVFTPETLMLGGTKLSRVLFYSGVGVLLVSVLVAVVRWADAKLGASSLGTRERD</sequence>
<dbReference type="AlphaFoldDB" id="A0ABD5WSA6"/>
<reference evidence="2 3" key="1">
    <citation type="journal article" date="2019" name="Int. J. Syst. Evol. Microbiol.">
        <title>The Global Catalogue of Microorganisms (GCM) 10K type strain sequencing project: providing services to taxonomists for standard genome sequencing and annotation.</title>
        <authorList>
            <consortium name="The Broad Institute Genomics Platform"/>
            <consortium name="The Broad Institute Genome Sequencing Center for Infectious Disease"/>
            <person name="Wu L."/>
            <person name="Ma J."/>
        </authorList>
    </citation>
    <scope>NUCLEOTIDE SEQUENCE [LARGE SCALE GENOMIC DNA]</scope>
    <source>
        <strain evidence="2 3">DT55</strain>
    </source>
</reference>
<feature type="transmembrane region" description="Helical" evidence="1">
    <location>
        <begin position="42"/>
        <end position="63"/>
    </location>
</feature>
<proteinExistence type="predicted"/>
<dbReference type="GeneID" id="79271772"/>
<dbReference type="Proteomes" id="UP001596388">
    <property type="component" value="Unassembled WGS sequence"/>
</dbReference>
<keyword evidence="1" id="KW-1133">Transmembrane helix</keyword>
<gene>
    <name evidence="2" type="ORF">ACFQKD_00615</name>
</gene>
<dbReference type="RefSeq" id="WP_276239781.1">
    <property type="nucleotide sequence ID" value="NZ_CP119991.1"/>
</dbReference>
<comment type="caution">
    <text evidence="2">The sequence shown here is derived from an EMBL/GenBank/DDBJ whole genome shotgun (WGS) entry which is preliminary data.</text>
</comment>
<evidence type="ECO:0000313" key="3">
    <source>
        <dbReference type="Proteomes" id="UP001596388"/>
    </source>
</evidence>
<organism evidence="2 3">
    <name type="scientific">Halobaculum marinum</name>
    <dbReference type="NCBI Taxonomy" id="3031996"/>
    <lineage>
        <taxon>Archaea</taxon>
        <taxon>Methanobacteriati</taxon>
        <taxon>Methanobacteriota</taxon>
        <taxon>Stenosarchaea group</taxon>
        <taxon>Halobacteria</taxon>
        <taxon>Halobacteriales</taxon>
        <taxon>Haloferacaceae</taxon>
        <taxon>Halobaculum</taxon>
    </lineage>
</organism>
<accession>A0ABD5WSA6</accession>
<keyword evidence="3" id="KW-1185">Reference proteome</keyword>
<feature type="transmembrane region" description="Helical" evidence="1">
    <location>
        <begin position="14"/>
        <end position="35"/>
    </location>
</feature>
<keyword evidence="1" id="KW-0812">Transmembrane</keyword>
<dbReference type="EMBL" id="JBHTAG010000001">
    <property type="protein sequence ID" value="MFC7095793.1"/>
    <property type="molecule type" value="Genomic_DNA"/>
</dbReference>
<evidence type="ECO:0000256" key="1">
    <source>
        <dbReference type="SAM" id="Phobius"/>
    </source>
</evidence>
<protein>
    <submittedName>
        <fullName evidence="2">Uncharacterized protein</fullName>
    </submittedName>
</protein>
<name>A0ABD5WSA6_9EURY</name>
<evidence type="ECO:0000313" key="2">
    <source>
        <dbReference type="EMBL" id="MFC7095793.1"/>
    </source>
</evidence>
<keyword evidence="1" id="KW-0472">Membrane</keyword>